<feature type="domain" description="PH" evidence="2">
    <location>
        <begin position="111"/>
        <end position="219"/>
    </location>
</feature>
<accession>A0ABN9W2W7</accession>
<dbReference type="PROSITE" id="PS50003">
    <property type="entry name" value="PH_DOMAIN"/>
    <property type="match status" value="1"/>
</dbReference>
<evidence type="ECO:0000256" key="1">
    <source>
        <dbReference type="SAM" id="MobiDB-lite"/>
    </source>
</evidence>
<dbReference type="InterPro" id="IPR001849">
    <property type="entry name" value="PH_domain"/>
</dbReference>
<sequence length="529" mass="56492">GEKNVVGWYADMKAVDIREAVMCACDAIVDGGFVLREVELCEDGEASAEPKEGGREFRFEDFHQLESGQSYVIVPAKEREDLKNITGDRWRRMKVQIDPFMHVEAQKAIDRMRRGSNLLKHTTCGFPHLRQFQLSDDRKRLIWYSGNKDKDKSVVRLEEVTEIRLGQTTKVFSHYRLPMLEHLSFSLVIGPKESKTLDLTCKDEFEFDHWVTGLKLRGARGAMSFRYGGGYGEGLGYGAGGLGGAYGAGSAYGASGLYGAHGARGAGGADCGTACCASTTACMGCGPGCGVACAEGSGCGGGGGTILSYVGPGGDYVQETTYRYVGMGAGEFGAVRIPGRGPNCCLICLVPLGLSLLLLPLLLFAMAPGSTTTTTTTTTTPLIITTTPPPETTKATTTEKTTVYCCLHEGKGCPTTPAAPSTMPAPVYVPVVTTARSTTSPCPIDCNAGYNDLDPLQWVRGWSGEKKLYCCKTANKGCPSELPPPSGAPPSNAPPEPDNSVYDCNAGYLRKIEYCCSKEHKGCKGEEPE</sequence>
<protein>
    <recommendedName>
        <fullName evidence="2">PH domain-containing protein</fullName>
    </recommendedName>
</protein>
<reference evidence="3" key="1">
    <citation type="submission" date="2023-10" db="EMBL/GenBank/DDBJ databases">
        <authorList>
            <person name="Chen Y."/>
            <person name="Shah S."/>
            <person name="Dougan E. K."/>
            <person name="Thang M."/>
            <person name="Chan C."/>
        </authorList>
    </citation>
    <scope>NUCLEOTIDE SEQUENCE [LARGE SCALE GENOMIC DNA]</scope>
</reference>
<dbReference type="Gene3D" id="2.30.29.30">
    <property type="entry name" value="Pleckstrin-homology domain (PH domain)/Phosphotyrosine-binding domain (PTB)"/>
    <property type="match status" value="1"/>
</dbReference>
<feature type="non-terminal residue" evidence="3">
    <location>
        <position position="1"/>
    </location>
</feature>
<evidence type="ECO:0000259" key="2">
    <source>
        <dbReference type="PROSITE" id="PS50003"/>
    </source>
</evidence>
<gene>
    <name evidence="3" type="ORF">PCOR1329_LOCUS63556</name>
</gene>
<dbReference type="Proteomes" id="UP001189429">
    <property type="component" value="Unassembled WGS sequence"/>
</dbReference>
<evidence type="ECO:0000313" key="3">
    <source>
        <dbReference type="EMBL" id="CAK0880404.1"/>
    </source>
</evidence>
<name>A0ABN9W2W7_9DINO</name>
<comment type="caution">
    <text evidence="3">The sequence shown here is derived from an EMBL/GenBank/DDBJ whole genome shotgun (WGS) entry which is preliminary data.</text>
</comment>
<proteinExistence type="predicted"/>
<keyword evidence="4" id="KW-1185">Reference proteome</keyword>
<dbReference type="InterPro" id="IPR011993">
    <property type="entry name" value="PH-like_dom_sf"/>
</dbReference>
<dbReference type="Pfam" id="PF16457">
    <property type="entry name" value="PH_12"/>
    <property type="match status" value="1"/>
</dbReference>
<dbReference type="EMBL" id="CAUYUJ010018068">
    <property type="protein sequence ID" value="CAK0880404.1"/>
    <property type="molecule type" value="Genomic_DNA"/>
</dbReference>
<dbReference type="CDD" id="cd13365">
    <property type="entry name" value="PH_PLC_plant-like"/>
    <property type="match status" value="1"/>
</dbReference>
<evidence type="ECO:0000313" key="4">
    <source>
        <dbReference type="Proteomes" id="UP001189429"/>
    </source>
</evidence>
<feature type="region of interest" description="Disordered" evidence="1">
    <location>
        <begin position="375"/>
        <end position="395"/>
    </location>
</feature>
<organism evidence="3 4">
    <name type="scientific">Prorocentrum cordatum</name>
    <dbReference type="NCBI Taxonomy" id="2364126"/>
    <lineage>
        <taxon>Eukaryota</taxon>
        <taxon>Sar</taxon>
        <taxon>Alveolata</taxon>
        <taxon>Dinophyceae</taxon>
        <taxon>Prorocentrales</taxon>
        <taxon>Prorocentraceae</taxon>
        <taxon>Prorocentrum</taxon>
    </lineage>
</organism>
<dbReference type="SUPFAM" id="SSF50729">
    <property type="entry name" value="PH domain-like"/>
    <property type="match status" value="1"/>
</dbReference>